<dbReference type="WBParaSite" id="ACRNAN_scaffold15638.g16341.t1">
    <property type="protein sequence ID" value="ACRNAN_scaffold15638.g16341.t1"/>
    <property type="gene ID" value="ACRNAN_scaffold15638.g16341"/>
</dbReference>
<evidence type="ECO:0000313" key="1">
    <source>
        <dbReference type="Proteomes" id="UP000887540"/>
    </source>
</evidence>
<reference evidence="2" key="1">
    <citation type="submission" date="2022-11" db="UniProtKB">
        <authorList>
            <consortium name="WormBaseParasite"/>
        </authorList>
    </citation>
    <scope>IDENTIFICATION</scope>
</reference>
<sequence>MLLKRIPLLLDKYNSYAYFTEQAVEAVHQRIKELRKKICVNDEKIIHERLLKDYWIDNVLNDLTDGNEDYTKFENDESIEEIIVDEPTTSKQPMSTARKLWNFAKEGFAEAFDDLGSALSSGFESAARNIGASYRETIEIPSVSYLEEIEQELNEIQRQERVRTEERENQYNEMLKSHEQGVKKSRVLDIDPLDTMAMSFYSRVVPERLDPLTFHMADGETNTLISDAPLSRVPSDISDILPYQPLTEPAPNSYDLPSVPSDILDFIPHALKTKKQTKKVSRIAQASDIKGDVSFF</sequence>
<organism evidence="1 2">
    <name type="scientific">Acrobeloides nanus</name>
    <dbReference type="NCBI Taxonomy" id="290746"/>
    <lineage>
        <taxon>Eukaryota</taxon>
        <taxon>Metazoa</taxon>
        <taxon>Ecdysozoa</taxon>
        <taxon>Nematoda</taxon>
        <taxon>Chromadorea</taxon>
        <taxon>Rhabditida</taxon>
        <taxon>Tylenchina</taxon>
        <taxon>Cephalobomorpha</taxon>
        <taxon>Cephaloboidea</taxon>
        <taxon>Cephalobidae</taxon>
        <taxon>Acrobeloides</taxon>
    </lineage>
</organism>
<name>A0A914CWP0_9BILA</name>
<dbReference type="AlphaFoldDB" id="A0A914CWP0"/>
<keyword evidence="1" id="KW-1185">Reference proteome</keyword>
<evidence type="ECO:0000313" key="2">
    <source>
        <dbReference type="WBParaSite" id="ACRNAN_scaffold15638.g16341.t1"/>
    </source>
</evidence>
<proteinExistence type="predicted"/>
<protein>
    <submittedName>
        <fullName evidence="2">Uncharacterized protein</fullName>
    </submittedName>
</protein>
<accession>A0A914CWP0</accession>
<dbReference type="Proteomes" id="UP000887540">
    <property type="component" value="Unplaced"/>
</dbReference>